<sequence length="825" mass="93184">MHLDPGDGRRPTAQDEESYWQSIQLLQKEDDERLEGEFMANTKYYMSRLTDLNLQKQDLERRALEVHRAITREHKSLEDITNHFQEARKDLLRQRENHHRAVAAWFAEERRKENEESARIAVAALAAPSPRRNIAPADPAQANKTVNGLHNAAPNATPNTAIINGDHRNALYPSIPTPAKADQPPLTVIVDALGRPVGPVNRLASSNKSVIYLSGLPQKRPVHLRDGVVFKHDDLQQLGEAEEKWMGAVIQATGLVRKQAQQCSQCARGQGPFAQCISLDTTELQACGNCVWLRSNCCEAPAAEQTPTITKFKAFNATAQETQHDRLGDGSFFNGTTTPLSLSRPNSRDKSVAEGSTATDETEEDLTPITKATLTLKHDGKVFTHPECMEGVPVEKVDHNHPYWDPSWPEIAPMIEPTLQTWRDKLQAALEKGQNSMKFQLGRQVNRGETILKFLEDADFCPYQLVGKKYMMSRLVSYDTIFRLADTLRTLEGFKTLDITPLEWLRQRLQELIVAEGPNFNLAKTIHDFYHDSKYVALRLANGKKSIGRPSGMKMTPRDSPGSGRGTPSTKKRKLFINEEFPGVSQRPLAPTPTHQPQLQPQLQPQFQSQLQPQPSLPSQAPVLQDEPQRSASPTPEFARPFKKFKMAQFPKKAKDPDLVYDGFTDTDDYSGDHIGKHDWALSRIKSRLNTVSTGVTQYWHWIPDDGEQIFEHQVLAEGDTFTWGIYAKPVNFHLELGHVQEMRWATGTLKVVVVCKQGVVISPDGEPRGNLLVEFKRERTKRRFLVFCSKKGIQLEKIERDVIERTWDEYESPDVPAMPDSEID</sequence>
<dbReference type="RefSeq" id="XP_008099444.1">
    <property type="nucleotide sequence ID" value="XM_008101253.1"/>
</dbReference>
<keyword evidence="1" id="KW-0175">Coiled coil</keyword>
<feature type="coiled-coil region" evidence="1">
    <location>
        <begin position="49"/>
        <end position="97"/>
    </location>
</feature>
<accession>E3QX36</accession>
<evidence type="ECO:0000256" key="1">
    <source>
        <dbReference type="SAM" id="Coils"/>
    </source>
</evidence>
<name>E3QX36_COLGM</name>
<dbReference type="eggNOG" id="ENOG502QTAC">
    <property type="taxonomic scope" value="Eukaryota"/>
</dbReference>
<dbReference type="InterPro" id="IPR022190">
    <property type="entry name" value="DUF3716"/>
</dbReference>
<protein>
    <submittedName>
        <fullName evidence="3">Uncharacterized protein</fullName>
    </submittedName>
</protein>
<dbReference type="STRING" id="645133.E3QX36"/>
<evidence type="ECO:0000256" key="2">
    <source>
        <dbReference type="SAM" id="MobiDB-lite"/>
    </source>
</evidence>
<dbReference type="GeneID" id="24415933"/>
<evidence type="ECO:0000313" key="4">
    <source>
        <dbReference type="Proteomes" id="UP000008782"/>
    </source>
</evidence>
<dbReference type="Proteomes" id="UP000008782">
    <property type="component" value="Unassembled WGS sequence"/>
</dbReference>
<feature type="compositionally biased region" description="Low complexity" evidence="2">
    <location>
        <begin position="588"/>
        <end position="625"/>
    </location>
</feature>
<reference evidence="4" key="1">
    <citation type="journal article" date="2012" name="Nat. Genet.">
        <title>Lifestyle transitions in plant pathogenic Colletotrichum fungi deciphered by genome and transcriptome analyses.</title>
        <authorList>
            <person name="O'Connell R.J."/>
            <person name="Thon M.R."/>
            <person name="Hacquard S."/>
            <person name="Amyotte S.G."/>
            <person name="Kleemann J."/>
            <person name="Torres M.F."/>
            <person name="Damm U."/>
            <person name="Buiate E.A."/>
            <person name="Epstein L."/>
            <person name="Alkan N."/>
            <person name="Altmueller J."/>
            <person name="Alvarado-Balderrama L."/>
            <person name="Bauser C.A."/>
            <person name="Becker C."/>
            <person name="Birren B.W."/>
            <person name="Chen Z."/>
            <person name="Choi J."/>
            <person name="Crouch J.A."/>
            <person name="Duvick J.P."/>
            <person name="Farman M.A."/>
            <person name="Gan P."/>
            <person name="Heiman D."/>
            <person name="Henrissat B."/>
            <person name="Howard R.J."/>
            <person name="Kabbage M."/>
            <person name="Koch C."/>
            <person name="Kracher B."/>
            <person name="Kubo Y."/>
            <person name="Law A.D."/>
            <person name="Lebrun M.-H."/>
            <person name="Lee Y.-H."/>
            <person name="Miyara I."/>
            <person name="Moore N."/>
            <person name="Neumann U."/>
            <person name="Nordstroem K."/>
            <person name="Panaccione D.G."/>
            <person name="Panstruga R."/>
            <person name="Place M."/>
            <person name="Proctor R.H."/>
            <person name="Prusky D."/>
            <person name="Rech G."/>
            <person name="Reinhardt R."/>
            <person name="Rollins J.A."/>
            <person name="Rounsley S."/>
            <person name="Schardl C.L."/>
            <person name="Schwartz D.C."/>
            <person name="Shenoy N."/>
            <person name="Shirasu K."/>
            <person name="Sikhakolli U.R."/>
            <person name="Stueber K."/>
            <person name="Sukno S.A."/>
            <person name="Sweigard J.A."/>
            <person name="Takano Y."/>
            <person name="Takahara H."/>
            <person name="Trail F."/>
            <person name="van der Does H.C."/>
            <person name="Voll L.M."/>
            <person name="Will I."/>
            <person name="Young S."/>
            <person name="Zeng Q."/>
            <person name="Zhang J."/>
            <person name="Zhou S."/>
            <person name="Dickman M.B."/>
            <person name="Schulze-Lefert P."/>
            <person name="Ver Loren van Themaat E."/>
            <person name="Ma L.-J."/>
            <person name="Vaillancourt L.J."/>
        </authorList>
    </citation>
    <scope>NUCLEOTIDE SEQUENCE [LARGE SCALE GENOMIC DNA]</scope>
    <source>
        <strain evidence="4">M1.001 / M2 / FGSC 10212</strain>
    </source>
</reference>
<keyword evidence="4" id="KW-1185">Reference proteome</keyword>
<dbReference type="AlphaFoldDB" id="E3QX36"/>
<dbReference type="Pfam" id="PF12511">
    <property type="entry name" value="DUF3716"/>
    <property type="match status" value="1"/>
</dbReference>
<dbReference type="VEuPathDB" id="FungiDB:GLRG_10568"/>
<feature type="region of interest" description="Disordered" evidence="2">
    <location>
        <begin position="323"/>
        <end position="367"/>
    </location>
</feature>
<feature type="compositionally biased region" description="Polar residues" evidence="2">
    <location>
        <begin position="333"/>
        <end position="345"/>
    </location>
</feature>
<evidence type="ECO:0000313" key="3">
    <source>
        <dbReference type="EMBL" id="EFQ35424.1"/>
    </source>
</evidence>
<dbReference type="HOGENOM" id="CLU_005317_2_0_1"/>
<organism evidence="4">
    <name type="scientific">Colletotrichum graminicola (strain M1.001 / M2 / FGSC 10212)</name>
    <name type="common">Maize anthracnose fungus</name>
    <name type="synonym">Glomerella graminicola</name>
    <dbReference type="NCBI Taxonomy" id="645133"/>
    <lineage>
        <taxon>Eukaryota</taxon>
        <taxon>Fungi</taxon>
        <taxon>Dikarya</taxon>
        <taxon>Ascomycota</taxon>
        <taxon>Pezizomycotina</taxon>
        <taxon>Sordariomycetes</taxon>
        <taxon>Hypocreomycetidae</taxon>
        <taxon>Glomerellales</taxon>
        <taxon>Glomerellaceae</taxon>
        <taxon>Colletotrichum</taxon>
        <taxon>Colletotrichum graminicola species complex</taxon>
    </lineage>
</organism>
<feature type="region of interest" description="Disordered" evidence="2">
    <location>
        <begin position="546"/>
        <end position="642"/>
    </location>
</feature>
<gene>
    <name evidence="3" type="ORF">GLRG_10568</name>
</gene>
<proteinExistence type="predicted"/>
<dbReference type="OrthoDB" id="4800057at2759"/>
<dbReference type="EMBL" id="GG697392">
    <property type="protein sequence ID" value="EFQ35424.1"/>
    <property type="molecule type" value="Genomic_DNA"/>
</dbReference>